<dbReference type="SUPFAM" id="SSF64182">
    <property type="entry name" value="DHH phosphoesterases"/>
    <property type="match status" value="1"/>
</dbReference>
<gene>
    <name evidence="2" type="ORF">A2531_00120</name>
</gene>
<organism evidence="2 3">
    <name type="scientific">Candidatus Falkowbacteria bacterium RIFOXYD2_FULL_34_120</name>
    <dbReference type="NCBI Taxonomy" id="1798007"/>
    <lineage>
        <taxon>Bacteria</taxon>
        <taxon>Candidatus Falkowiibacteriota</taxon>
    </lineage>
</organism>
<dbReference type="EMBL" id="MFGO01000030">
    <property type="protein sequence ID" value="OGF40372.1"/>
    <property type="molecule type" value="Genomic_DNA"/>
</dbReference>
<reference evidence="2 3" key="1">
    <citation type="journal article" date="2016" name="Nat. Commun.">
        <title>Thousands of microbial genomes shed light on interconnected biogeochemical processes in an aquifer system.</title>
        <authorList>
            <person name="Anantharaman K."/>
            <person name="Brown C.T."/>
            <person name="Hug L.A."/>
            <person name="Sharon I."/>
            <person name="Castelle C.J."/>
            <person name="Probst A.J."/>
            <person name="Thomas B.C."/>
            <person name="Singh A."/>
            <person name="Wilkins M.J."/>
            <person name="Karaoz U."/>
            <person name="Brodie E.L."/>
            <person name="Williams K.H."/>
            <person name="Hubbard S.S."/>
            <person name="Banfield J.F."/>
        </authorList>
    </citation>
    <scope>NUCLEOTIDE SEQUENCE [LARGE SCALE GENOMIC DNA]</scope>
</reference>
<accession>A0A1F5TN19</accession>
<name>A0A1F5TN19_9BACT</name>
<dbReference type="Proteomes" id="UP000177579">
    <property type="component" value="Unassembled WGS sequence"/>
</dbReference>
<dbReference type="InterPro" id="IPR001667">
    <property type="entry name" value="DDH_dom"/>
</dbReference>
<comment type="caution">
    <text evidence="2">The sequence shown here is derived from an EMBL/GenBank/DDBJ whole genome shotgun (WGS) entry which is preliminary data.</text>
</comment>
<dbReference type="PANTHER" id="PTHR47618:SF1">
    <property type="entry name" value="BIFUNCTIONAL OLIGORIBONUCLEASE AND PAP PHOSPHATASE NRNA"/>
    <property type="match status" value="1"/>
</dbReference>
<proteinExistence type="predicted"/>
<sequence length="383" mass="43290">MGKIAENKQKIPEDTLINLISPEKVNNFKKRVEAVKKSGKRVGLFGHDNGDPDSFAPLMALKYYFFTLEIEADIFSGGSTGHPMNTTMIKELKIDIRNEILKEDLDKYGFMIMCDGMPNRTSVAQNLKFDIVLDHHENPLIFGENTLLIHDRIGACSTLIYFLMKALKVDLPNDVATALALGISSDTKDFSKKSETTKWDEDAHKELRGIYNYPLFEKIHKWYDLVDGHLAIIGEAYSNRRYIQGKDALVMGVVEVSEGQTAYLSHVVDKAMRTGVKVAIIIANEAGHSIQVKVRENSNLIISNFCKEVFKLNESEVDKASAGGRTGSGGAKIPFTPRELGMWKVLEKETDPEEKRKKKEKYFGIFFDYYVEKIEEYVQKNGI</sequence>
<dbReference type="AlphaFoldDB" id="A0A1F5TN19"/>
<evidence type="ECO:0000313" key="2">
    <source>
        <dbReference type="EMBL" id="OGF40372.1"/>
    </source>
</evidence>
<dbReference type="InterPro" id="IPR051319">
    <property type="entry name" value="Oligoribo/pAp-PDE_c-di-AMP_PDE"/>
</dbReference>
<evidence type="ECO:0000313" key="3">
    <source>
        <dbReference type="Proteomes" id="UP000177579"/>
    </source>
</evidence>
<dbReference type="Gene3D" id="3.90.1640.10">
    <property type="entry name" value="inorganic pyrophosphatase (n-terminal core)"/>
    <property type="match status" value="1"/>
</dbReference>
<feature type="domain" description="DDH" evidence="1">
    <location>
        <begin position="42"/>
        <end position="183"/>
    </location>
</feature>
<evidence type="ECO:0000259" key="1">
    <source>
        <dbReference type="Pfam" id="PF01368"/>
    </source>
</evidence>
<dbReference type="InterPro" id="IPR038763">
    <property type="entry name" value="DHH_sf"/>
</dbReference>
<dbReference type="PANTHER" id="PTHR47618">
    <property type="entry name" value="BIFUNCTIONAL OLIGORIBONUCLEASE AND PAP PHOSPHATASE NRNA"/>
    <property type="match status" value="1"/>
</dbReference>
<dbReference type="Pfam" id="PF01368">
    <property type="entry name" value="DHH"/>
    <property type="match status" value="1"/>
</dbReference>
<protein>
    <recommendedName>
        <fullName evidence="1">DDH domain-containing protein</fullName>
    </recommendedName>
</protein>